<keyword evidence="3" id="KW-1185">Reference proteome</keyword>
<dbReference type="Gene3D" id="3.10.450.50">
    <property type="match status" value="1"/>
</dbReference>
<reference evidence="2 3" key="1">
    <citation type="submission" date="2024-08" db="EMBL/GenBank/DDBJ databases">
        <authorList>
            <person name="Lu H."/>
        </authorList>
    </citation>
    <scope>NUCLEOTIDE SEQUENCE [LARGE SCALE GENOMIC DNA]</scope>
    <source>
        <strain evidence="2 3">LYH14W</strain>
    </source>
</reference>
<accession>A0ABW7F2M3</accession>
<gene>
    <name evidence="2" type="ORF">ACG00Y_08320</name>
</gene>
<organism evidence="2 3">
    <name type="scientific">Pelomonas parva</name>
    <dbReference type="NCBI Taxonomy" id="3299032"/>
    <lineage>
        <taxon>Bacteria</taxon>
        <taxon>Pseudomonadati</taxon>
        <taxon>Pseudomonadota</taxon>
        <taxon>Betaproteobacteria</taxon>
        <taxon>Burkholderiales</taxon>
        <taxon>Sphaerotilaceae</taxon>
        <taxon>Roseateles</taxon>
    </lineage>
</organism>
<dbReference type="RefSeq" id="WP_394477744.1">
    <property type="nucleotide sequence ID" value="NZ_JBIGHV010000003.1"/>
</dbReference>
<dbReference type="InterPro" id="IPR032710">
    <property type="entry name" value="NTF2-like_dom_sf"/>
</dbReference>
<proteinExistence type="predicted"/>
<dbReference type="Proteomes" id="UP001606210">
    <property type="component" value="Unassembled WGS sequence"/>
</dbReference>
<protein>
    <submittedName>
        <fullName evidence="2">Nuclear transport factor 2 family protein</fullName>
    </submittedName>
</protein>
<evidence type="ECO:0000259" key="1">
    <source>
        <dbReference type="Pfam" id="PF12680"/>
    </source>
</evidence>
<evidence type="ECO:0000313" key="2">
    <source>
        <dbReference type="EMBL" id="MFG6429910.1"/>
    </source>
</evidence>
<dbReference type="SUPFAM" id="SSF54427">
    <property type="entry name" value="NTF2-like"/>
    <property type="match status" value="1"/>
</dbReference>
<name>A0ABW7F2M3_9BURK</name>
<dbReference type="Pfam" id="PF12680">
    <property type="entry name" value="SnoaL_2"/>
    <property type="match status" value="1"/>
</dbReference>
<sequence>MKHPDPRAAALIAQYEALSPAGLDDLVTLYAQDCRFKDPFNDVRGRAALRRVFAHMFETVKAPRFVVAEAMVEGDRCFLSWDFHAGDFVIRGASHLHFDAAGLVVAHRDYWDVAEELYEKLPVLGALMRLLKRRLRAT</sequence>
<comment type="caution">
    <text evidence="2">The sequence shown here is derived from an EMBL/GenBank/DDBJ whole genome shotgun (WGS) entry which is preliminary data.</text>
</comment>
<feature type="domain" description="SnoaL-like" evidence="1">
    <location>
        <begin position="14"/>
        <end position="107"/>
    </location>
</feature>
<dbReference type="EMBL" id="JBIGHV010000003">
    <property type="protein sequence ID" value="MFG6429910.1"/>
    <property type="molecule type" value="Genomic_DNA"/>
</dbReference>
<dbReference type="InterPro" id="IPR037401">
    <property type="entry name" value="SnoaL-like"/>
</dbReference>
<evidence type="ECO:0000313" key="3">
    <source>
        <dbReference type="Proteomes" id="UP001606210"/>
    </source>
</evidence>